<evidence type="ECO:0000256" key="1">
    <source>
        <dbReference type="SAM" id="Phobius"/>
    </source>
</evidence>
<accession>A0A1H5NNP3</accession>
<organism evidence="2 3">
    <name type="scientific">Pseudomonas migulae</name>
    <dbReference type="NCBI Taxonomy" id="78543"/>
    <lineage>
        <taxon>Bacteria</taxon>
        <taxon>Pseudomonadati</taxon>
        <taxon>Pseudomonadota</taxon>
        <taxon>Gammaproteobacteria</taxon>
        <taxon>Pseudomonadales</taxon>
        <taxon>Pseudomonadaceae</taxon>
        <taxon>Pseudomonas</taxon>
    </lineage>
</organism>
<dbReference type="Proteomes" id="UP000198985">
    <property type="component" value="Unassembled WGS sequence"/>
</dbReference>
<gene>
    <name evidence="2" type="ORF">SAMN04490194_6380</name>
</gene>
<sequence length="223" mass="24367">MPHILINDSIISKFVPRAIRLHSKFFAVILITLLLGVIGVWFSTATSVVDLGAGNNMIKSGLEAQWRRGSVVVLVRHAERCDRSANPCLGDIEGITIEGSNAAMVVGKGLRRLGLEKARMVASPLPRARQTADFISGRVVATQEWVSECDDGFKGAVIAHKSDNENLVLITHSGCIDHFERLMGVRAGARSSAYTQAIFVQVDGRHKPNIIGSLEATEWERIR</sequence>
<reference evidence="2 3" key="1">
    <citation type="submission" date="2016-10" db="EMBL/GenBank/DDBJ databases">
        <authorList>
            <person name="de Groot N.N."/>
        </authorList>
    </citation>
    <scope>NUCLEOTIDE SEQUENCE [LARGE SCALE GENOMIC DNA]</scope>
    <source>
        <strain evidence="2 3">BS3662</strain>
    </source>
</reference>
<keyword evidence="1" id="KW-0472">Membrane</keyword>
<dbReference type="InterPro" id="IPR013078">
    <property type="entry name" value="His_Pase_superF_clade-1"/>
</dbReference>
<protein>
    <submittedName>
        <fullName evidence="2">Phosphohistidine phosphatase SixA</fullName>
    </submittedName>
</protein>
<proteinExistence type="predicted"/>
<keyword evidence="1" id="KW-1133">Transmembrane helix</keyword>
<dbReference type="SUPFAM" id="SSF53254">
    <property type="entry name" value="Phosphoglycerate mutase-like"/>
    <property type="match status" value="1"/>
</dbReference>
<dbReference type="Pfam" id="PF00300">
    <property type="entry name" value="His_Phos_1"/>
    <property type="match status" value="1"/>
</dbReference>
<dbReference type="CDD" id="cd07040">
    <property type="entry name" value="HP"/>
    <property type="match status" value="1"/>
</dbReference>
<dbReference type="InterPro" id="IPR029033">
    <property type="entry name" value="His_PPase_superfam"/>
</dbReference>
<keyword evidence="1" id="KW-0812">Transmembrane</keyword>
<dbReference type="AlphaFoldDB" id="A0A1H5NNP3"/>
<dbReference type="Gene3D" id="3.40.50.1240">
    <property type="entry name" value="Phosphoglycerate mutase-like"/>
    <property type="match status" value="1"/>
</dbReference>
<evidence type="ECO:0000313" key="2">
    <source>
        <dbReference type="EMBL" id="SEF03289.1"/>
    </source>
</evidence>
<feature type="transmembrane region" description="Helical" evidence="1">
    <location>
        <begin position="21"/>
        <end position="42"/>
    </location>
</feature>
<dbReference type="EMBL" id="FNTY01000002">
    <property type="protein sequence ID" value="SEF03289.1"/>
    <property type="molecule type" value="Genomic_DNA"/>
</dbReference>
<name>A0A1H5NNP3_9PSED</name>
<evidence type="ECO:0000313" key="3">
    <source>
        <dbReference type="Proteomes" id="UP000198985"/>
    </source>
</evidence>
<dbReference type="RefSeq" id="WP_084317564.1">
    <property type="nucleotide sequence ID" value="NZ_FNTY01000002.1"/>
</dbReference>